<accession>A0A1Y2CLG9</accession>
<reference evidence="2 3" key="1">
    <citation type="submission" date="2016-07" db="EMBL/GenBank/DDBJ databases">
        <title>Pervasive Adenine N6-methylation of Active Genes in Fungi.</title>
        <authorList>
            <consortium name="DOE Joint Genome Institute"/>
            <person name="Mondo S.J."/>
            <person name="Dannebaum R.O."/>
            <person name="Kuo R.C."/>
            <person name="Labutti K."/>
            <person name="Haridas S."/>
            <person name="Kuo A."/>
            <person name="Salamov A."/>
            <person name="Ahrendt S.R."/>
            <person name="Lipzen A."/>
            <person name="Sullivan W."/>
            <person name="Andreopoulos W.B."/>
            <person name="Clum A."/>
            <person name="Lindquist E."/>
            <person name="Daum C."/>
            <person name="Ramamoorthy G.K."/>
            <person name="Gryganskyi A."/>
            <person name="Culley D."/>
            <person name="Magnuson J.K."/>
            <person name="James T.Y."/>
            <person name="O'Malley M.A."/>
            <person name="Stajich J.E."/>
            <person name="Spatafora J.W."/>
            <person name="Visel A."/>
            <person name="Grigoriev I.V."/>
        </authorList>
    </citation>
    <scope>NUCLEOTIDE SEQUENCE [LARGE SCALE GENOMIC DNA]</scope>
    <source>
        <strain evidence="2 3">JEL800</strain>
    </source>
</reference>
<sequence length="208" mass="23988">KSSKFANCWFEMVLGELAVLLTRYNCSARMSFVPLDEICLMDKLVCKRVELAFEYMDPVSLYNWSLLGKDVHTISWYFSFKENSSPEDLSKSRHALVTMNPQQIVAPPDVLAEALPDCTRLRSLTFRCFRKIVPFSHMIPRLNSLRELHLIDANSTTRRSVILELPNSSITKFIISGFNVMDDEEEQMLRLLGFMSPADDGIWLRIRS</sequence>
<dbReference type="EMBL" id="MCGO01000013">
    <property type="protein sequence ID" value="ORY47871.1"/>
    <property type="molecule type" value="Genomic_DNA"/>
</dbReference>
<evidence type="ECO:0008006" key="4">
    <source>
        <dbReference type="Google" id="ProtNLM"/>
    </source>
</evidence>
<keyword evidence="1" id="KW-0732">Signal</keyword>
<dbReference type="AlphaFoldDB" id="A0A1Y2CLG9"/>
<comment type="caution">
    <text evidence="2">The sequence shown here is derived from an EMBL/GenBank/DDBJ whole genome shotgun (WGS) entry which is preliminary data.</text>
</comment>
<evidence type="ECO:0000313" key="2">
    <source>
        <dbReference type="EMBL" id="ORY47871.1"/>
    </source>
</evidence>
<organism evidence="2 3">
    <name type="scientific">Rhizoclosmatium globosum</name>
    <dbReference type="NCBI Taxonomy" id="329046"/>
    <lineage>
        <taxon>Eukaryota</taxon>
        <taxon>Fungi</taxon>
        <taxon>Fungi incertae sedis</taxon>
        <taxon>Chytridiomycota</taxon>
        <taxon>Chytridiomycota incertae sedis</taxon>
        <taxon>Chytridiomycetes</taxon>
        <taxon>Chytridiales</taxon>
        <taxon>Chytriomycetaceae</taxon>
        <taxon>Rhizoclosmatium</taxon>
    </lineage>
</organism>
<name>A0A1Y2CLG9_9FUNG</name>
<protein>
    <recommendedName>
        <fullName evidence="4">F-box domain-containing protein</fullName>
    </recommendedName>
</protein>
<feature type="signal peptide" evidence="1">
    <location>
        <begin position="1"/>
        <end position="15"/>
    </location>
</feature>
<keyword evidence="3" id="KW-1185">Reference proteome</keyword>
<gene>
    <name evidence="2" type="ORF">BCR33DRAFT_714925</name>
</gene>
<proteinExistence type="predicted"/>
<evidence type="ECO:0000256" key="1">
    <source>
        <dbReference type="SAM" id="SignalP"/>
    </source>
</evidence>
<dbReference type="Proteomes" id="UP000193642">
    <property type="component" value="Unassembled WGS sequence"/>
</dbReference>
<feature type="non-terminal residue" evidence="2">
    <location>
        <position position="1"/>
    </location>
</feature>
<evidence type="ECO:0000313" key="3">
    <source>
        <dbReference type="Proteomes" id="UP000193642"/>
    </source>
</evidence>
<feature type="chain" id="PRO_5012214868" description="F-box domain-containing protein" evidence="1">
    <location>
        <begin position="16"/>
        <end position="208"/>
    </location>
</feature>